<dbReference type="RefSeq" id="WP_051170887.1">
    <property type="nucleotide sequence ID" value="NZ_ATMJ01000045.1"/>
</dbReference>
<sequence length="116" mass="13310">MVSFDERKKTAIRILEEKKIWQPNRTPLLMKCLWHMGVRIPPFPVAPFWLIALVTALGFGLSWGVFMWFFAWQKEGYTITAALIASSVAGLLFGLMAAGSHLYRRKAQQLPEWKSL</sequence>
<dbReference type="eggNOG" id="ENOG5032Y7R">
    <property type="taxonomic scope" value="Bacteria"/>
</dbReference>
<reference evidence="2 3" key="1">
    <citation type="submission" date="2014-05" db="EMBL/GenBank/DDBJ databases">
        <title>ATOL: Assembling a taxonomically balanced genome-scale reconstruction of the evolutionary history of the Enterobacteriaceae.</title>
        <authorList>
            <person name="Plunkett G.III."/>
            <person name="Neeno-Eckwall E.C."/>
            <person name="Glasner J.D."/>
            <person name="Perna N.T."/>
        </authorList>
    </citation>
    <scope>NUCLEOTIDE SEQUENCE [LARGE SCALE GENOMIC DNA]</scope>
    <source>
        <strain evidence="2 3">ATCC 33301</strain>
    </source>
</reference>
<protein>
    <submittedName>
        <fullName evidence="2">Uncharacterized protein</fullName>
    </submittedName>
</protein>
<evidence type="ECO:0000313" key="2">
    <source>
        <dbReference type="EMBL" id="KFD20532.1"/>
    </source>
</evidence>
<dbReference type="AlphaFoldDB" id="A0A085JJ86"/>
<organism evidence="2 3">
    <name type="scientific">Tatumella ptyseos ATCC 33301</name>
    <dbReference type="NCBI Taxonomy" id="1005995"/>
    <lineage>
        <taxon>Bacteria</taxon>
        <taxon>Pseudomonadati</taxon>
        <taxon>Pseudomonadota</taxon>
        <taxon>Gammaproteobacteria</taxon>
        <taxon>Enterobacterales</taxon>
        <taxon>Erwiniaceae</taxon>
        <taxon>Tatumella</taxon>
    </lineage>
</organism>
<keyword evidence="1" id="KW-0812">Transmembrane</keyword>
<dbReference type="OrthoDB" id="7870117at2"/>
<accession>A0A085JJ86</accession>
<dbReference type="Proteomes" id="UP000028602">
    <property type="component" value="Unassembled WGS sequence"/>
</dbReference>
<comment type="caution">
    <text evidence="2">The sequence shown here is derived from an EMBL/GenBank/DDBJ whole genome shotgun (WGS) entry which is preliminary data.</text>
</comment>
<feature type="transmembrane region" description="Helical" evidence="1">
    <location>
        <begin position="48"/>
        <end position="71"/>
    </location>
</feature>
<dbReference type="Pfam" id="PF19942">
    <property type="entry name" value="DUF6404"/>
    <property type="match status" value="1"/>
</dbReference>
<name>A0A085JJ86_9GAMM</name>
<proteinExistence type="predicted"/>
<keyword evidence="1" id="KW-1133">Transmembrane helix</keyword>
<keyword evidence="3" id="KW-1185">Reference proteome</keyword>
<feature type="transmembrane region" description="Helical" evidence="1">
    <location>
        <begin position="77"/>
        <end position="98"/>
    </location>
</feature>
<keyword evidence="1" id="KW-0472">Membrane</keyword>
<evidence type="ECO:0000256" key="1">
    <source>
        <dbReference type="SAM" id="Phobius"/>
    </source>
</evidence>
<evidence type="ECO:0000313" key="3">
    <source>
        <dbReference type="Proteomes" id="UP000028602"/>
    </source>
</evidence>
<dbReference type="InterPro" id="IPR045644">
    <property type="entry name" value="DUF6404"/>
</dbReference>
<dbReference type="EMBL" id="JMPR01000021">
    <property type="protein sequence ID" value="KFD20532.1"/>
    <property type="molecule type" value="Genomic_DNA"/>
</dbReference>
<gene>
    <name evidence="2" type="ORF">GTPT_1328</name>
</gene>